<dbReference type="NCBIfam" id="TIGR00575">
    <property type="entry name" value="dnlj"/>
    <property type="match status" value="1"/>
</dbReference>
<feature type="domain" description="BRCT" evidence="15">
    <location>
        <begin position="647"/>
        <end position="717"/>
    </location>
</feature>
<proteinExistence type="inferred from homology"/>
<evidence type="ECO:0000256" key="13">
    <source>
        <dbReference type="HAMAP-Rule" id="MF_01588"/>
    </source>
</evidence>
<dbReference type="SMART" id="SM00292">
    <property type="entry name" value="BRCT"/>
    <property type="match status" value="1"/>
</dbReference>
<dbReference type="InterPro" id="IPR013839">
    <property type="entry name" value="DNAligase_adenylation"/>
</dbReference>
<evidence type="ECO:0000313" key="16">
    <source>
        <dbReference type="EMBL" id="AVG23630.1"/>
    </source>
</evidence>
<keyword evidence="9 13" id="KW-0520">NAD</keyword>
<evidence type="ECO:0000256" key="4">
    <source>
        <dbReference type="ARBA" id="ARBA00022705"/>
    </source>
</evidence>
<comment type="catalytic activity">
    <reaction evidence="11 13">
        <text>NAD(+) + (deoxyribonucleotide)n-3'-hydroxyl + 5'-phospho-(deoxyribonucleotide)m = (deoxyribonucleotide)n+m + AMP + beta-nicotinamide D-nucleotide.</text>
        <dbReference type="EC" id="6.5.1.2"/>
    </reaction>
</comment>
<dbReference type="CDD" id="cd00114">
    <property type="entry name" value="LIGANc"/>
    <property type="match status" value="1"/>
</dbReference>
<dbReference type="PROSITE" id="PS01055">
    <property type="entry name" value="DNA_LIGASE_N1"/>
    <property type="match status" value="1"/>
</dbReference>
<gene>
    <name evidence="13" type="primary">ligA</name>
    <name evidence="16" type="ORF">C3B54_11646</name>
</gene>
<dbReference type="PROSITE" id="PS50172">
    <property type="entry name" value="BRCT"/>
    <property type="match status" value="1"/>
</dbReference>
<feature type="binding site" evidence="13">
    <location>
        <position position="288"/>
    </location>
    <ligand>
        <name>NAD(+)</name>
        <dbReference type="ChEBI" id="CHEBI:57540"/>
    </ligand>
</feature>
<reference evidence="16 17" key="1">
    <citation type="submission" date="2018-02" db="EMBL/GenBank/DDBJ databases">
        <title>Complete genome of the streamlined marine actinobacterium Pontimonas salivibrio CL-TW6 adapted to coastal planktonic lifestype.</title>
        <authorList>
            <person name="Cho B.C."/>
            <person name="Hardies S.C."/>
            <person name="Jang G.I."/>
            <person name="Hwang C.Y."/>
        </authorList>
    </citation>
    <scope>NUCLEOTIDE SEQUENCE [LARGE SCALE GENOMIC DNA]</scope>
    <source>
        <strain evidence="16 17">CL-TW6</strain>
    </source>
</reference>
<evidence type="ECO:0000259" key="15">
    <source>
        <dbReference type="PROSITE" id="PS50172"/>
    </source>
</evidence>
<dbReference type="PANTHER" id="PTHR23389">
    <property type="entry name" value="CHROMOSOME TRANSMISSION FIDELITY FACTOR 18"/>
    <property type="match status" value="1"/>
</dbReference>
<evidence type="ECO:0000256" key="3">
    <source>
        <dbReference type="ARBA" id="ARBA00022598"/>
    </source>
</evidence>
<dbReference type="Gene3D" id="2.40.50.140">
    <property type="entry name" value="Nucleic acid-binding proteins"/>
    <property type="match status" value="1"/>
</dbReference>
<sequence>MDALAANIYALRDAYYARNELLADDAQYDEMVARLEALEEQFPQFATDDSPTRIVGAGQSTLFSPLVHAERMYSLDNVFSDEEMLEWLAKIHAEYPHAQFLCEPKIDGLAINLHYEHGQLMTAATRGDGVTGEDVSENVHHIPGLPRALEGSDHPPVVEVRGEVFFPVQTFHDMNATLAEAGERVFANPRNAASGSLRQKLDGRSAAKQESGRWRISQLQMTVHGIGAWPEPPLSTQSELYDLLGSWGLPVSSLAEVHSDQAGVIDFIHRLNERRDELDHEIDGVVVKVDSWATQRELGATSRAPRWAVAYKYPPEQVTTILRDIVVSVGRTGRATPYAVLDPVTVAGSEVERATLHNQDVVKAKGVLIGDHVVIRKAGDVIPEVLGPVVERRDGSERPFEMPTHCPECHTALAPQKEGDIDLRCPNQQSCPAQVRGRIEHIGSRGGLDIEGLGEVSAFALTQPLRPSPPPLESEAGLFGLSVEDIFPIDYQPRDVDTGQPRVDSETGEPVVLSPFRRKRGKDDPPYRDGGEFAGTETEVPSKAAIELIDQLAQAREKPLWRLLVSLNIRHVGPVAARALAGHFGSLDAIEKAGSEQLAAIDGVGPTIAQSIVDWLAVDWHQQILESWRASGVRFVDPDWSPQSSTQQDGPLAGAKVVVTGSVEGFTRDGAAEAVRAAGGVPVSSVSKNTTVVVAGPGAGSKQEKAIELGIPVVDQKDFVALITDGLDAVSAD</sequence>
<dbReference type="AlphaFoldDB" id="A0A2L2BPN2"/>
<dbReference type="InterPro" id="IPR041663">
    <property type="entry name" value="DisA/LigA_HHH"/>
</dbReference>
<feature type="region of interest" description="Disordered" evidence="14">
    <location>
        <begin position="493"/>
        <end position="536"/>
    </location>
</feature>
<dbReference type="GO" id="GO:0046872">
    <property type="term" value="F:metal ion binding"/>
    <property type="evidence" value="ECO:0007669"/>
    <property type="project" value="UniProtKB-KW"/>
</dbReference>
<dbReference type="Gene3D" id="1.10.150.20">
    <property type="entry name" value="5' to 3' exonuclease, C-terminal subdomain"/>
    <property type="match status" value="2"/>
</dbReference>
<evidence type="ECO:0000256" key="14">
    <source>
        <dbReference type="SAM" id="MobiDB-lite"/>
    </source>
</evidence>
<dbReference type="SUPFAM" id="SSF52113">
    <property type="entry name" value="BRCT domain"/>
    <property type="match status" value="1"/>
</dbReference>
<dbReference type="InterPro" id="IPR004150">
    <property type="entry name" value="NAD_DNA_ligase_OB"/>
</dbReference>
<feature type="binding site" evidence="13">
    <location>
        <begin position="74"/>
        <end position="75"/>
    </location>
    <ligand>
        <name>NAD(+)</name>
        <dbReference type="ChEBI" id="CHEBI:57540"/>
    </ligand>
</feature>
<keyword evidence="10 13" id="KW-0234">DNA repair</keyword>
<feature type="binding site" evidence="13">
    <location>
        <position position="126"/>
    </location>
    <ligand>
        <name>NAD(+)</name>
        <dbReference type="ChEBI" id="CHEBI:57540"/>
    </ligand>
</feature>
<dbReference type="CDD" id="cd17748">
    <property type="entry name" value="BRCT_DNA_ligase_like"/>
    <property type="match status" value="1"/>
</dbReference>
<comment type="cofactor">
    <cofactor evidence="13">
        <name>Mg(2+)</name>
        <dbReference type="ChEBI" id="CHEBI:18420"/>
    </cofactor>
    <cofactor evidence="13">
        <name>Mn(2+)</name>
        <dbReference type="ChEBI" id="CHEBI:29035"/>
    </cofactor>
</comment>
<keyword evidence="4 13" id="KW-0235">DNA replication</keyword>
<name>A0A2L2BPN2_9MICO</name>
<dbReference type="GO" id="GO:0006260">
    <property type="term" value="P:DNA replication"/>
    <property type="evidence" value="ECO:0007669"/>
    <property type="project" value="UniProtKB-KW"/>
</dbReference>
<feature type="binding site" evidence="13">
    <location>
        <position position="431"/>
    </location>
    <ligand>
        <name>Zn(2+)</name>
        <dbReference type="ChEBI" id="CHEBI:29105"/>
    </ligand>
</feature>
<keyword evidence="3 13" id="KW-0436">Ligase</keyword>
<evidence type="ECO:0000256" key="12">
    <source>
        <dbReference type="ARBA" id="ARBA00060881"/>
    </source>
</evidence>
<dbReference type="Gene3D" id="1.10.287.610">
    <property type="entry name" value="Helix hairpin bin"/>
    <property type="match status" value="1"/>
</dbReference>
<evidence type="ECO:0000256" key="2">
    <source>
        <dbReference type="ARBA" id="ARBA00013308"/>
    </source>
</evidence>
<keyword evidence="13" id="KW-0464">Manganese</keyword>
<dbReference type="InterPro" id="IPR036420">
    <property type="entry name" value="BRCT_dom_sf"/>
</dbReference>
<dbReference type="Pfam" id="PF12826">
    <property type="entry name" value="HHH_2"/>
    <property type="match status" value="1"/>
</dbReference>
<dbReference type="InterPro" id="IPR004149">
    <property type="entry name" value="Znf_DNAligase_C4"/>
</dbReference>
<dbReference type="SUPFAM" id="SSF56091">
    <property type="entry name" value="DNA ligase/mRNA capping enzyme, catalytic domain"/>
    <property type="match status" value="1"/>
</dbReference>
<accession>A0A2L2BPN2</accession>
<feature type="compositionally biased region" description="Basic and acidic residues" evidence="14">
    <location>
        <begin position="521"/>
        <end position="531"/>
    </location>
</feature>
<dbReference type="SUPFAM" id="SSF47781">
    <property type="entry name" value="RuvA domain 2-like"/>
    <property type="match status" value="1"/>
</dbReference>
<keyword evidence="8 13" id="KW-0460">Magnesium</keyword>
<dbReference type="Pfam" id="PF03119">
    <property type="entry name" value="DNA_ligase_ZBD"/>
    <property type="match status" value="1"/>
</dbReference>
<organism evidence="16 17">
    <name type="scientific">Pontimonas salivibrio</name>
    <dbReference type="NCBI Taxonomy" id="1159327"/>
    <lineage>
        <taxon>Bacteria</taxon>
        <taxon>Bacillati</taxon>
        <taxon>Actinomycetota</taxon>
        <taxon>Actinomycetes</taxon>
        <taxon>Micrococcales</taxon>
        <taxon>Microbacteriaceae</taxon>
        <taxon>Pontimonas</taxon>
    </lineage>
</organism>
<dbReference type="InterPro" id="IPR018239">
    <property type="entry name" value="DNA_ligase_AS"/>
</dbReference>
<evidence type="ECO:0000256" key="8">
    <source>
        <dbReference type="ARBA" id="ARBA00022842"/>
    </source>
</evidence>
<evidence type="ECO:0000256" key="7">
    <source>
        <dbReference type="ARBA" id="ARBA00022833"/>
    </source>
</evidence>
<dbReference type="PANTHER" id="PTHR23389:SF9">
    <property type="entry name" value="DNA LIGASE"/>
    <property type="match status" value="1"/>
</dbReference>
<feature type="binding site" evidence="13">
    <location>
        <position position="163"/>
    </location>
    <ligand>
        <name>NAD(+)</name>
        <dbReference type="ChEBI" id="CHEBI:57540"/>
    </ligand>
</feature>
<feature type="binding site" evidence="13">
    <location>
        <position position="409"/>
    </location>
    <ligand>
        <name>Zn(2+)</name>
        <dbReference type="ChEBI" id="CHEBI:29105"/>
    </ligand>
</feature>
<dbReference type="GO" id="GO:0006281">
    <property type="term" value="P:DNA repair"/>
    <property type="evidence" value="ECO:0007669"/>
    <property type="project" value="UniProtKB-KW"/>
</dbReference>
<dbReference type="GO" id="GO:0003911">
    <property type="term" value="F:DNA ligase (NAD+) activity"/>
    <property type="evidence" value="ECO:0007669"/>
    <property type="project" value="UniProtKB-UniRule"/>
</dbReference>
<dbReference type="EC" id="6.5.1.2" evidence="1 13"/>
<dbReference type="Pfam" id="PF03120">
    <property type="entry name" value="OB_DNA_ligase"/>
    <property type="match status" value="1"/>
</dbReference>
<evidence type="ECO:0000256" key="9">
    <source>
        <dbReference type="ARBA" id="ARBA00023027"/>
    </source>
</evidence>
<feature type="binding site" evidence="13">
    <location>
        <position position="312"/>
    </location>
    <ligand>
        <name>NAD(+)</name>
        <dbReference type="ChEBI" id="CHEBI:57540"/>
    </ligand>
</feature>
<evidence type="ECO:0000256" key="6">
    <source>
        <dbReference type="ARBA" id="ARBA00022763"/>
    </source>
</evidence>
<dbReference type="InterPro" id="IPR001357">
    <property type="entry name" value="BRCT_dom"/>
</dbReference>
<evidence type="ECO:0000256" key="5">
    <source>
        <dbReference type="ARBA" id="ARBA00022723"/>
    </source>
</evidence>
<dbReference type="Proteomes" id="UP000243077">
    <property type="component" value="Chromosome"/>
</dbReference>
<evidence type="ECO:0000313" key="17">
    <source>
        <dbReference type="Proteomes" id="UP000243077"/>
    </source>
</evidence>
<dbReference type="OrthoDB" id="9759736at2"/>
<dbReference type="SUPFAM" id="SSF50249">
    <property type="entry name" value="Nucleic acid-binding proteins"/>
    <property type="match status" value="1"/>
</dbReference>
<feature type="binding site" evidence="13">
    <location>
        <position position="103"/>
    </location>
    <ligand>
        <name>NAD(+)</name>
        <dbReference type="ChEBI" id="CHEBI:57540"/>
    </ligand>
</feature>
<dbReference type="NCBIfam" id="NF005932">
    <property type="entry name" value="PRK07956.1"/>
    <property type="match status" value="1"/>
</dbReference>
<keyword evidence="5 13" id="KW-0479">Metal-binding</keyword>
<keyword evidence="6 13" id="KW-0227">DNA damage</keyword>
<dbReference type="Pfam" id="PF00533">
    <property type="entry name" value="BRCT"/>
    <property type="match status" value="1"/>
</dbReference>
<dbReference type="InterPro" id="IPR013840">
    <property type="entry name" value="DNAligase_N"/>
</dbReference>
<dbReference type="InterPro" id="IPR001679">
    <property type="entry name" value="DNA_ligase"/>
</dbReference>
<dbReference type="FunFam" id="2.40.50.140:FF:000012">
    <property type="entry name" value="DNA ligase"/>
    <property type="match status" value="1"/>
</dbReference>
<feature type="active site" description="N6-AMP-lysine intermediate" evidence="13">
    <location>
        <position position="105"/>
    </location>
</feature>
<dbReference type="Gene3D" id="6.20.10.30">
    <property type="match status" value="1"/>
</dbReference>
<dbReference type="KEGG" id="psai:C3B54_11646"/>
<evidence type="ECO:0000256" key="11">
    <source>
        <dbReference type="ARBA" id="ARBA00034005"/>
    </source>
</evidence>
<dbReference type="HAMAP" id="MF_01588">
    <property type="entry name" value="DNA_ligase_A"/>
    <property type="match status" value="1"/>
</dbReference>
<protein>
    <recommendedName>
        <fullName evidence="2 13">DNA ligase</fullName>
        <ecNumber evidence="1 13">6.5.1.2</ecNumber>
    </recommendedName>
    <alternativeName>
        <fullName evidence="13">Polydeoxyribonucleotide synthase [NAD(+)]</fullName>
    </alternativeName>
</protein>
<comment type="similarity">
    <text evidence="12 13">Belongs to the NAD-dependent DNA ligase family. LigA subfamily.</text>
</comment>
<feature type="binding site" evidence="13">
    <location>
        <begin position="25"/>
        <end position="29"/>
    </location>
    <ligand>
        <name>NAD(+)</name>
        <dbReference type="ChEBI" id="CHEBI:57540"/>
    </ligand>
</feature>
<dbReference type="Gene3D" id="3.30.470.30">
    <property type="entry name" value="DNA ligase/mRNA capping enzyme"/>
    <property type="match status" value="1"/>
</dbReference>
<keyword evidence="7 13" id="KW-0862">Zinc</keyword>
<dbReference type="GO" id="GO:0005829">
    <property type="term" value="C:cytosol"/>
    <property type="evidence" value="ECO:0007669"/>
    <property type="project" value="TreeGrafter"/>
</dbReference>
<evidence type="ECO:0000256" key="1">
    <source>
        <dbReference type="ARBA" id="ARBA00012722"/>
    </source>
</evidence>
<keyword evidence="17" id="KW-1185">Reference proteome</keyword>
<dbReference type="FunFam" id="1.10.150.20:FF:000006">
    <property type="entry name" value="DNA ligase"/>
    <property type="match status" value="1"/>
</dbReference>
<comment type="function">
    <text evidence="13">DNA ligase that catalyzes the formation of phosphodiester linkages between 5'-phosphoryl and 3'-hydroxyl groups in double-stranded DNA using NAD as a coenzyme and as the energy source for the reaction. It is essential for DNA replication and repair of damaged DNA.</text>
</comment>
<dbReference type="SMART" id="SM00532">
    <property type="entry name" value="LIGANc"/>
    <property type="match status" value="1"/>
</dbReference>
<evidence type="ECO:0000256" key="10">
    <source>
        <dbReference type="ARBA" id="ARBA00023204"/>
    </source>
</evidence>
<feature type="binding site" evidence="13">
    <location>
        <position position="425"/>
    </location>
    <ligand>
        <name>Zn(2+)</name>
        <dbReference type="ChEBI" id="CHEBI:29105"/>
    </ligand>
</feature>
<dbReference type="EMBL" id="CP026923">
    <property type="protein sequence ID" value="AVG23630.1"/>
    <property type="molecule type" value="Genomic_DNA"/>
</dbReference>
<dbReference type="InterPro" id="IPR012340">
    <property type="entry name" value="NA-bd_OB-fold"/>
</dbReference>
<dbReference type="PIRSF" id="PIRSF001604">
    <property type="entry name" value="LigA"/>
    <property type="match status" value="1"/>
</dbReference>
<dbReference type="Gene3D" id="3.40.50.10190">
    <property type="entry name" value="BRCT domain"/>
    <property type="match status" value="1"/>
</dbReference>
<dbReference type="Pfam" id="PF01653">
    <property type="entry name" value="DNA_ligase_aden"/>
    <property type="match status" value="1"/>
</dbReference>
<feature type="binding site" evidence="13">
    <location>
        <position position="406"/>
    </location>
    <ligand>
        <name>Zn(2+)</name>
        <dbReference type="ChEBI" id="CHEBI:29105"/>
    </ligand>
</feature>
<dbReference type="InterPro" id="IPR010994">
    <property type="entry name" value="RuvA_2-like"/>
</dbReference>